<comment type="caution">
    <text evidence="1">The sequence shown here is derived from an EMBL/GenBank/DDBJ whole genome shotgun (WGS) entry which is preliminary data.</text>
</comment>
<name>A0ABU6WCQ1_9FABA</name>
<dbReference type="EMBL" id="JASCZI010181374">
    <property type="protein sequence ID" value="MED6182683.1"/>
    <property type="molecule type" value="Genomic_DNA"/>
</dbReference>
<dbReference type="Proteomes" id="UP001341840">
    <property type="component" value="Unassembled WGS sequence"/>
</dbReference>
<reference evidence="1 2" key="1">
    <citation type="journal article" date="2023" name="Plants (Basel)">
        <title>Bridging the Gap: Combining Genomics and Transcriptomics Approaches to Understand Stylosanthes scabra, an Orphan Legume from the Brazilian Caatinga.</title>
        <authorList>
            <person name="Ferreira-Neto J.R.C."/>
            <person name="da Silva M.D."/>
            <person name="Binneck E."/>
            <person name="de Melo N.F."/>
            <person name="da Silva R.H."/>
            <person name="de Melo A.L.T.M."/>
            <person name="Pandolfi V."/>
            <person name="Bustamante F.O."/>
            <person name="Brasileiro-Vidal A.C."/>
            <person name="Benko-Iseppon A.M."/>
        </authorList>
    </citation>
    <scope>NUCLEOTIDE SEQUENCE [LARGE SCALE GENOMIC DNA]</scope>
    <source>
        <tissue evidence="1">Leaves</tissue>
    </source>
</reference>
<keyword evidence="2" id="KW-1185">Reference proteome</keyword>
<evidence type="ECO:0000313" key="1">
    <source>
        <dbReference type="EMBL" id="MED6182683.1"/>
    </source>
</evidence>
<sequence>MRRRLAVNDEKKRWELSIQPHSSSFPNTMRTLAPICEKPEPPRLQPPPFVFAIIRRGQSHLRHRFRVEPPPFSLCHPSRAVSSSPPCCRRLFVSLLAPSTRYFATKHKLCSGLLEFM</sequence>
<evidence type="ECO:0000313" key="2">
    <source>
        <dbReference type="Proteomes" id="UP001341840"/>
    </source>
</evidence>
<proteinExistence type="predicted"/>
<protein>
    <submittedName>
        <fullName evidence="1">Uncharacterized protein</fullName>
    </submittedName>
</protein>
<organism evidence="1 2">
    <name type="scientific">Stylosanthes scabra</name>
    <dbReference type="NCBI Taxonomy" id="79078"/>
    <lineage>
        <taxon>Eukaryota</taxon>
        <taxon>Viridiplantae</taxon>
        <taxon>Streptophyta</taxon>
        <taxon>Embryophyta</taxon>
        <taxon>Tracheophyta</taxon>
        <taxon>Spermatophyta</taxon>
        <taxon>Magnoliopsida</taxon>
        <taxon>eudicotyledons</taxon>
        <taxon>Gunneridae</taxon>
        <taxon>Pentapetalae</taxon>
        <taxon>rosids</taxon>
        <taxon>fabids</taxon>
        <taxon>Fabales</taxon>
        <taxon>Fabaceae</taxon>
        <taxon>Papilionoideae</taxon>
        <taxon>50 kb inversion clade</taxon>
        <taxon>dalbergioids sensu lato</taxon>
        <taxon>Dalbergieae</taxon>
        <taxon>Pterocarpus clade</taxon>
        <taxon>Stylosanthes</taxon>
    </lineage>
</organism>
<gene>
    <name evidence="1" type="ORF">PIB30_031005</name>
</gene>
<accession>A0ABU6WCQ1</accession>